<dbReference type="InterPro" id="IPR020846">
    <property type="entry name" value="MFS_dom"/>
</dbReference>
<feature type="transmembrane region" description="Helical" evidence="6">
    <location>
        <begin position="337"/>
        <end position="362"/>
    </location>
</feature>
<comment type="caution">
    <text evidence="8">The sequence shown here is derived from an EMBL/GenBank/DDBJ whole genome shotgun (WGS) entry which is preliminary data.</text>
</comment>
<evidence type="ECO:0000259" key="7">
    <source>
        <dbReference type="PROSITE" id="PS50850"/>
    </source>
</evidence>
<protein>
    <submittedName>
        <fullName evidence="8">Major facilitator superfamily domain-containing protein</fullName>
    </submittedName>
</protein>
<feature type="transmembrane region" description="Helical" evidence="6">
    <location>
        <begin position="173"/>
        <end position="192"/>
    </location>
</feature>
<dbReference type="Gene3D" id="1.20.1720.10">
    <property type="entry name" value="Multidrug resistance protein D"/>
    <property type="match status" value="1"/>
</dbReference>
<feature type="region of interest" description="Disordered" evidence="5">
    <location>
        <begin position="54"/>
        <end position="78"/>
    </location>
</feature>
<dbReference type="PROSITE" id="PS50850">
    <property type="entry name" value="MFS"/>
    <property type="match status" value="1"/>
</dbReference>
<dbReference type="OrthoDB" id="6770063at2759"/>
<evidence type="ECO:0000256" key="4">
    <source>
        <dbReference type="ARBA" id="ARBA00023136"/>
    </source>
</evidence>
<evidence type="ECO:0000256" key="1">
    <source>
        <dbReference type="ARBA" id="ARBA00004141"/>
    </source>
</evidence>
<dbReference type="InterPro" id="IPR011701">
    <property type="entry name" value="MFS"/>
</dbReference>
<dbReference type="Proteomes" id="UP000193467">
    <property type="component" value="Unassembled WGS sequence"/>
</dbReference>
<feature type="transmembrane region" description="Helical" evidence="6">
    <location>
        <begin position="107"/>
        <end position="130"/>
    </location>
</feature>
<feature type="transmembrane region" description="Helical" evidence="6">
    <location>
        <begin position="374"/>
        <end position="393"/>
    </location>
</feature>
<accession>A0A1Y2FY91</accession>
<dbReference type="PANTHER" id="PTHR23502:SF48">
    <property type="entry name" value="MULTIDRUG TRANSPORTER, PUTATIVE (AFU_ORTHOLOGUE AFUA_5G02700)-RELATED"/>
    <property type="match status" value="1"/>
</dbReference>
<dbReference type="AlphaFoldDB" id="A0A1Y2FY91"/>
<keyword evidence="9" id="KW-1185">Reference proteome</keyword>
<keyword evidence="2 6" id="KW-0812">Transmembrane</keyword>
<dbReference type="FunFam" id="1.20.1250.20:FF:000011">
    <property type="entry name" value="MFS multidrug transporter, putative"/>
    <property type="match status" value="1"/>
</dbReference>
<dbReference type="STRING" id="106004.A0A1Y2FY91"/>
<keyword evidence="4 6" id="KW-0472">Membrane</keyword>
<comment type="subcellular location">
    <subcellularLocation>
        <location evidence="1">Membrane</location>
        <topology evidence="1">Multi-pass membrane protein</topology>
    </subcellularLocation>
</comment>
<feature type="transmembrane region" description="Helical" evidence="6">
    <location>
        <begin position="261"/>
        <end position="281"/>
    </location>
</feature>
<feature type="transmembrane region" description="Helical" evidence="6">
    <location>
        <begin position="198"/>
        <end position="220"/>
    </location>
</feature>
<sequence>MSANFSTLERTISHGVVQHPIPSGDEAIFPQLTEAGPHTDAFQQETNTGLVLASEVEPHSSSGSPTSTLVHSAKDPEKGGVDAKLVTFVEGDPSNPRNFSKTKKWTATLLATLLCFDSGFASSIITGGLTPMRQQFNVSADVINLSVCLFVVGFGVGPLFFAPLSEMYGRRVIYLISMAFFFVFTIPCAVAQNVETLIICRFFAGLGASAPMTNAGGTIGDVWAVNERGNKMATFSSILFASPCLGPLVGGYIAESVSWRWIYWVLLIFSGFCWLVAFAFLPETYAPTILRWRAEQLRKETGDDTIQTEQERQRRSAADIAKESLLRPLQMLFTEPIMICFSGYLCLIYGLLYAFFFAYPIVFEEGHGFSYGQVGLTFLSILVGIVLVGAFACPLQERYYQRKIVEGGGSTVPETRLPLMMICSLLLRESA</sequence>
<dbReference type="Pfam" id="PF07690">
    <property type="entry name" value="MFS_1"/>
    <property type="match status" value="1"/>
</dbReference>
<evidence type="ECO:0000256" key="6">
    <source>
        <dbReference type="SAM" id="Phobius"/>
    </source>
</evidence>
<feature type="transmembrane region" description="Helical" evidence="6">
    <location>
        <begin position="232"/>
        <end position="255"/>
    </location>
</feature>
<feature type="domain" description="Major facilitator superfamily (MFS) profile" evidence="7">
    <location>
        <begin position="107"/>
        <end position="431"/>
    </location>
</feature>
<gene>
    <name evidence="8" type="ORF">BCR35DRAFT_300782</name>
</gene>
<feature type="transmembrane region" description="Helical" evidence="6">
    <location>
        <begin position="142"/>
        <end position="161"/>
    </location>
</feature>
<evidence type="ECO:0000313" key="8">
    <source>
        <dbReference type="EMBL" id="ORY89010.1"/>
    </source>
</evidence>
<organism evidence="8 9">
    <name type="scientific">Leucosporidium creatinivorum</name>
    <dbReference type="NCBI Taxonomy" id="106004"/>
    <lineage>
        <taxon>Eukaryota</taxon>
        <taxon>Fungi</taxon>
        <taxon>Dikarya</taxon>
        <taxon>Basidiomycota</taxon>
        <taxon>Pucciniomycotina</taxon>
        <taxon>Microbotryomycetes</taxon>
        <taxon>Leucosporidiales</taxon>
        <taxon>Leucosporidium</taxon>
    </lineage>
</organism>
<dbReference type="GO" id="GO:0005886">
    <property type="term" value="C:plasma membrane"/>
    <property type="evidence" value="ECO:0007669"/>
    <property type="project" value="TreeGrafter"/>
</dbReference>
<evidence type="ECO:0000313" key="9">
    <source>
        <dbReference type="Proteomes" id="UP000193467"/>
    </source>
</evidence>
<dbReference type="InterPro" id="IPR036259">
    <property type="entry name" value="MFS_trans_sf"/>
</dbReference>
<dbReference type="SUPFAM" id="SSF103473">
    <property type="entry name" value="MFS general substrate transporter"/>
    <property type="match status" value="1"/>
</dbReference>
<reference evidence="8 9" key="1">
    <citation type="submission" date="2016-07" db="EMBL/GenBank/DDBJ databases">
        <title>Pervasive Adenine N6-methylation of Active Genes in Fungi.</title>
        <authorList>
            <consortium name="DOE Joint Genome Institute"/>
            <person name="Mondo S.J."/>
            <person name="Dannebaum R.O."/>
            <person name="Kuo R.C."/>
            <person name="Labutti K."/>
            <person name="Haridas S."/>
            <person name="Kuo A."/>
            <person name="Salamov A."/>
            <person name="Ahrendt S.R."/>
            <person name="Lipzen A."/>
            <person name="Sullivan W."/>
            <person name="Andreopoulos W.B."/>
            <person name="Clum A."/>
            <person name="Lindquist E."/>
            <person name="Daum C."/>
            <person name="Ramamoorthy G.K."/>
            <person name="Gryganskyi A."/>
            <person name="Culley D."/>
            <person name="Magnuson J.K."/>
            <person name="James T.Y."/>
            <person name="O'Malley M.A."/>
            <person name="Stajich J.E."/>
            <person name="Spatafora J.W."/>
            <person name="Visel A."/>
            <person name="Grigoriev I.V."/>
        </authorList>
    </citation>
    <scope>NUCLEOTIDE SEQUENCE [LARGE SCALE GENOMIC DNA]</scope>
    <source>
        <strain evidence="8 9">62-1032</strain>
    </source>
</reference>
<evidence type="ECO:0000256" key="2">
    <source>
        <dbReference type="ARBA" id="ARBA00022692"/>
    </source>
</evidence>
<evidence type="ECO:0000256" key="3">
    <source>
        <dbReference type="ARBA" id="ARBA00022989"/>
    </source>
</evidence>
<dbReference type="InParanoid" id="A0A1Y2FY91"/>
<dbReference type="GO" id="GO:0022857">
    <property type="term" value="F:transmembrane transporter activity"/>
    <property type="evidence" value="ECO:0007669"/>
    <property type="project" value="InterPro"/>
</dbReference>
<keyword evidence="3 6" id="KW-1133">Transmembrane helix</keyword>
<dbReference type="EMBL" id="MCGR01000007">
    <property type="protein sequence ID" value="ORY89010.1"/>
    <property type="molecule type" value="Genomic_DNA"/>
</dbReference>
<name>A0A1Y2FY91_9BASI</name>
<feature type="compositionally biased region" description="Polar residues" evidence="5">
    <location>
        <begin position="59"/>
        <end position="70"/>
    </location>
</feature>
<dbReference type="PANTHER" id="PTHR23502">
    <property type="entry name" value="MAJOR FACILITATOR SUPERFAMILY"/>
    <property type="match status" value="1"/>
</dbReference>
<dbReference type="FunCoup" id="A0A1Y2FY91">
    <property type="interactions" value="85"/>
</dbReference>
<evidence type="ECO:0000256" key="5">
    <source>
        <dbReference type="SAM" id="MobiDB-lite"/>
    </source>
</evidence>
<proteinExistence type="predicted"/>